<dbReference type="Proteomes" id="UP000030645">
    <property type="component" value="Unassembled WGS sequence"/>
</dbReference>
<dbReference type="InterPro" id="IPR055290">
    <property type="entry name" value="At3g26010-like"/>
</dbReference>
<dbReference type="Pfam" id="PF24750">
    <property type="entry name" value="b-prop_At3g26010-like"/>
    <property type="match status" value="1"/>
</dbReference>
<keyword evidence="4" id="KW-1185">Reference proteome</keyword>
<accession>W9S3V9</accession>
<protein>
    <submittedName>
        <fullName evidence="3">Uncharacterized protein</fullName>
    </submittedName>
</protein>
<dbReference type="STRING" id="981085.W9S3V9"/>
<dbReference type="Gene3D" id="1.20.1280.50">
    <property type="match status" value="1"/>
</dbReference>
<dbReference type="Pfam" id="PF12937">
    <property type="entry name" value="F-box-like"/>
    <property type="match status" value="1"/>
</dbReference>
<dbReference type="SUPFAM" id="SSF81383">
    <property type="entry name" value="F-box domain"/>
    <property type="match status" value="1"/>
</dbReference>
<dbReference type="AlphaFoldDB" id="W9S3V9"/>
<evidence type="ECO:0000259" key="2">
    <source>
        <dbReference type="Pfam" id="PF24750"/>
    </source>
</evidence>
<evidence type="ECO:0000313" key="3">
    <source>
        <dbReference type="EMBL" id="EXC13605.1"/>
    </source>
</evidence>
<dbReference type="InterPro" id="IPR001810">
    <property type="entry name" value="F-box_dom"/>
</dbReference>
<organism evidence="3 4">
    <name type="scientific">Morus notabilis</name>
    <dbReference type="NCBI Taxonomy" id="981085"/>
    <lineage>
        <taxon>Eukaryota</taxon>
        <taxon>Viridiplantae</taxon>
        <taxon>Streptophyta</taxon>
        <taxon>Embryophyta</taxon>
        <taxon>Tracheophyta</taxon>
        <taxon>Spermatophyta</taxon>
        <taxon>Magnoliopsida</taxon>
        <taxon>eudicotyledons</taxon>
        <taxon>Gunneridae</taxon>
        <taxon>Pentapetalae</taxon>
        <taxon>rosids</taxon>
        <taxon>fabids</taxon>
        <taxon>Rosales</taxon>
        <taxon>Moraceae</taxon>
        <taxon>Moreae</taxon>
        <taxon>Morus</taxon>
    </lineage>
</organism>
<dbReference type="PANTHER" id="PTHR35546">
    <property type="entry name" value="F-BOX PROTEIN INTERACTION DOMAIN PROTEIN-RELATED"/>
    <property type="match status" value="1"/>
</dbReference>
<dbReference type="InterPro" id="IPR036047">
    <property type="entry name" value="F-box-like_dom_sf"/>
</dbReference>
<gene>
    <name evidence="3" type="ORF">L484_019562</name>
</gene>
<dbReference type="PANTHER" id="PTHR35546:SF130">
    <property type="entry name" value="EXPRESSED PROTEIN"/>
    <property type="match status" value="1"/>
</dbReference>
<evidence type="ECO:0000313" key="4">
    <source>
        <dbReference type="Proteomes" id="UP000030645"/>
    </source>
</evidence>
<proteinExistence type="predicted"/>
<dbReference type="InterPro" id="IPR056592">
    <property type="entry name" value="Beta-prop_At3g26010-like"/>
</dbReference>
<reference evidence="4" key="1">
    <citation type="submission" date="2013-01" db="EMBL/GenBank/DDBJ databases">
        <title>Draft Genome Sequence of a Mulberry Tree, Morus notabilis C.K. Schneid.</title>
        <authorList>
            <person name="He N."/>
            <person name="Zhao S."/>
        </authorList>
    </citation>
    <scope>NUCLEOTIDE SEQUENCE</scope>
</reference>
<feature type="domain" description="F-box protein At3g26010-like beta-propeller" evidence="2">
    <location>
        <begin position="138"/>
        <end position="387"/>
    </location>
</feature>
<name>W9S3V9_9ROSA</name>
<feature type="domain" description="F-box" evidence="1">
    <location>
        <begin position="35"/>
        <end position="67"/>
    </location>
</feature>
<sequence length="522" mass="61157">MVEVERERNKRIIASKTGACEKISKKSKINGIFTDDLLLEIFIRLPDFPSVIRCSTVCKRWFSLTSRLQFICNFAHHHNRREFPQILCIRRLILTEIFQKFHELSFEKPKNIIRDDETCLDFLPWSHCNTDIITSFEDLLVVKRSPTDYYYIYNSITRQLVMLPQAPTNDSNAICALVLDCTCNKSKSLIGCSNICPMNRLRLLQICRPRLKFDTASLFNVSIYCSETGQWTEPINLLIPFRLHRWQSWCRLAVVSDRVAYWVLPDEHGYVQRIVAFDPFKGNQQVLMRLINMPIGFGREWQALVPFVRLGLVRDRRKMSQLTWVRDSSFALKDWELIYNDDDDDFDLYSSSWLLVHDVKVDMENTLTRHMLFVICFHPENGNVLFLLRGYFDIYQYEIGSRKCEKVFEFSIPGLCLKPVCLASTLSTGNGKEKNPHHRHHHQHRFPMMTGREMRLIGRPLISMPRSEMPSRKATLWFTKKCVVAAKPAEDGEQYFSYCQRTEAKNMNSCLFLSMSIRLVIA</sequence>
<dbReference type="EMBL" id="KE345753">
    <property type="protein sequence ID" value="EXC13605.1"/>
    <property type="molecule type" value="Genomic_DNA"/>
</dbReference>
<evidence type="ECO:0000259" key="1">
    <source>
        <dbReference type="Pfam" id="PF12937"/>
    </source>
</evidence>